<dbReference type="GO" id="GO:0042781">
    <property type="term" value="F:3'-tRNA processing endoribonuclease activity"/>
    <property type="evidence" value="ECO:0007669"/>
    <property type="project" value="TreeGrafter"/>
</dbReference>
<accession>W9H377</accession>
<dbReference type="SUPFAM" id="SSF56281">
    <property type="entry name" value="Metallo-hydrolase/oxidoreductase"/>
    <property type="match status" value="1"/>
</dbReference>
<dbReference type="RefSeq" id="WP_037451592.1">
    <property type="nucleotide sequence ID" value="NZ_AVFL01000007.1"/>
</dbReference>
<dbReference type="Proteomes" id="UP000019486">
    <property type="component" value="Unassembled WGS sequence"/>
</dbReference>
<sequence length="278" mass="30087">MPPSSTDFTVRFWGVRGSIPAPGPETARYGGNTTCIEVRCGDRLMIFDAGTGIRAFGCHLAGQGPVDLDLFFTHTHYDHVAGLPFFAPAFDPRNKLRLWAGHLPPEQTIRSVLCDMMIAPLFPVPLAAFDHSCTFNDFECGVTLTPADGITLRTGPLNHPNRCCGYRVEFGGKALAIVTDTEHKPGGPDADVLDLARGADVMVYDGMYTDAAYPRHVGWGHSTWQEGCRVAEAAGVGRAVIFHHEPNHDDAFMDGIAAEAEAMRPGTLVAYEGMVITL</sequence>
<evidence type="ECO:0000313" key="3">
    <source>
        <dbReference type="Proteomes" id="UP000019486"/>
    </source>
</evidence>
<gene>
    <name evidence="2" type="ORF">N825_35780</name>
</gene>
<comment type="caution">
    <text evidence="2">The sequence shown here is derived from an EMBL/GenBank/DDBJ whole genome shotgun (WGS) entry which is preliminary data.</text>
</comment>
<dbReference type="EMBL" id="AVFL01000007">
    <property type="protein sequence ID" value="EWY40625.1"/>
    <property type="molecule type" value="Genomic_DNA"/>
</dbReference>
<protein>
    <submittedName>
        <fullName evidence="2">Beta-lactamase</fullName>
    </submittedName>
</protein>
<dbReference type="CDD" id="cd07715">
    <property type="entry name" value="TaR3-like_MBL-fold"/>
    <property type="match status" value="1"/>
</dbReference>
<dbReference type="PANTHER" id="PTHR46018:SF2">
    <property type="entry name" value="ZINC PHOSPHODIESTERASE ELAC PROTEIN 1"/>
    <property type="match status" value="1"/>
</dbReference>
<dbReference type="AlphaFoldDB" id="W9H377"/>
<organism evidence="2 3">
    <name type="scientific">Skermanella stibiiresistens SB22</name>
    <dbReference type="NCBI Taxonomy" id="1385369"/>
    <lineage>
        <taxon>Bacteria</taxon>
        <taxon>Pseudomonadati</taxon>
        <taxon>Pseudomonadota</taxon>
        <taxon>Alphaproteobacteria</taxon>
        <taxon>Rhodospirillales</taxon>
        <taxon>Azospirillaceae</taxon>
        <taxon>Skermanella</taxon>
    </lineage>
</organism>
<proteinExistence type="predicted"/>
<keyword evidence="3" id="KW-1185">Reference proteome</keyword>
<feature type="domain" description="Metallo-beta-lactamase" evidence="1">
    <location>
        <begin position="46"/>
        <end position="244"/>
    </location>
</feature>
<dbReference type="InterPro" id="IPR036866">
    <property type="entry name" value="RibonucZ/Hydroxyglut_hydro"/>
</dbReference>
<dbReference type="PATRIC" id="fig|1385369.3.peg.2518"/>
<reference evidence="2 3" key="1">
    <citation type="submission" date="2013-08" db="EMBL/GenBank/DDBJ databases">
        <title>The genome sequence of Skermanella stibiiresistens.</title>
        <authorList>
            <person name="Zhu W."/>
            <person name="Wang G."/>
        </authorList>
    </citation>
    <scope>NUCLEOTIDE SEQUENCE [LARGE SCALE GENOMIC DNA]</scope>
    <source>
        <strain evidence="2 3">SB22</strain>
    </source>
</reference>
<dbReference type="STRING" id="1385369.N825_35780"/>
<evidence type="ECO:0000313" key="2">
    <source>
        <dbReference type="EMBL" id="EWY40625.1"/>
    </source>
</evidence>
<dbReference type="Gene3D" id="3.60.15.10">
    <property type="entry name" value="Ribonuclease Z/Hydroxyacylglutathione hydrolase-like"/>
    <property type="match status" value="1"/>
</dbReference>
<dbReference type="PANTHER" id="PTHR46018">
    <property type="entry name" value="ZINC PHOSPHODIESTERASE ELAC PROTEIN 1"/>
    <property type="match status" value="1"/>
</dbReference>
<name>W9H377_9PROT</name>
<dbReference type="OrthoDB" id="9803916at2"/>
<dbReference type="Pfam" id="PF12706">
    <property type="entry name" value="Lactamase_B_2"/>
    <property type="match status" value="1"/>
</dbReference>
<evidence type="ECO:0000259" key="1">
    <source>
        <dbReference type="Pfam" id="PF12706"/>
    </source>
</evidence>
<dbReference type="InterPro" id="IPR001279">
    <property type="entry name" value="Metallo-B-lactamas"/>
</dbReference>